<dbReference type="GO" id="GO:0016020">
    <property type="term" value="C:membrane"/>
    <property type="evidence" value="ECO:0007669"/>
    <property type="project" value="TreeGrafter"/>
</dbReference>
<evidence type="ECO:0000259" key="2">
    <source>
        <dbReference type="Pfam" id="PF00561"/>
    </source>
</evidence>
<dbReference type="EMBL" id="FN648927">
    <property type="protein sequence ID" value="CBN75139.1"/>
    <property type="molecule type" value="Genomic_DNA"/>
</dbReference>
<dbReference type="PRINTS" id="PR00412">
    <property type="entry name" value="EPOXHYDRLASE"/>
</dbReference>
<dbReference type="InterPro" id="IPR050266">
    <property type="entry name" value="AB_hydrolase_sf"/>
</dbReference>
<protein>
    <recommendedName>
        <fullName evidence="2">AB hydrolase-1 domain-containing protein</fullName>
    </recommendedName>
</protein>
<dbReference type="EMBL" id="FN649751">
    <property type="protein sequence ID" value="CBN75139.1"/>
    <property type="molecule type" value="Genomic_DNA"/>
</dbReference>
<evidence type="ECO:0000256" key="1">
    <source>
        <dbReference type="SAM" id="MobiDB-lite"/>
    </source>
</evidence>
<dbReference type="InterPro" id="IPR000073">
    <property type="entry name" value="AB_hydrolase_1"/>
</dbReference>
<dbReference type="PANTHER" id="PTHR43798:SF33">
    <property type="entry name" value="HYDROLASE, PUTATIVE (AFU_ORTHOLOGUE AFUA_2G14860)-RELATED"/>
    <property type="match status" value="1"/>
</dbReference>
<organism evidence="3 4">
    <name type="scientific">Ectocarpus siliculosus</name>
    <name type="common">Brown alga</name>
    <name type="synonym">Conferva siliculosa</name>
    <dbReference type="NCBI Taxonomy" id="2880"/>
    <lineage>
        <taxon>Eukaryota</taxon>
        <taxon>Sar</taxon>
        <taxon>Stramenopiles</taxon>
        <taxon>Ochrophyta</taxon>
        <taxon>PX clade</taxon>
        <taxon>Phaeophyceae</taxon>
        <taxon>Ectocarpales</taxon>
        <taxon>Ectocarpaceae</taxon>
        <taxon>Ectocarpus</taxon>
    </lineage>
</organism>
<dbReference type="InParanoid" id="D8LS82"/>
<dbReference type="eggNOG" id="KOG4178">
    <property type="taxonomic scope" value="Eukaryota"/>
</dbReference>
<dbReference type="InterPro" id="IPR029058">
    <property type="entry name" value="AB_hydrolase_fold"/>
</dbReference>
<dbReference type="Gene3D" id="3.40.50.1820">
    <property type="entry name" value="alpha/beta hydrolase"/>
    <property type="match status" value="1"/>
</dbReference>
<accession>D8LS82</accession>
<dbReference type="PANTHER" id="PTHR43798">
    <property type="entry name" value="MONOACYLGLYCEROL LIPASE"/>
    <property type="match status" value="1"/>
</dbReference>
<dbReference type="STRING" id="2880.D8LS82"/>
<sequence length="271" mass="30441">MSSNYNAIVDDQPGLRTFASGKEDGPVILFVHGWPDDHLLWDAQVTHLKDRFRCVTTDLPGFSGDDARVEKWGYSTEEVVKRIERTAERVGNGQPIILVAHDFGCMYSFKFEAKRPDLVRKMVAIDVGGAMKPSICGAMLMVTYQLWLCAAFLLGRPIGDGIARSFAWLMGSPSGARIARASTCYPYYHTWKHILCSGEKVRPMMPQCPLMFLHGTAGVKKIMTFHAARWAEKVQEKEGSSSQGIPQASHWVTRDQPEEVNRRLDEFLADM</sequence>
<dbReference type="SUPFAM" id="SSF53474">
    <property type="entry name" value="alpha/beta-Hydrolases"/>
    <property type="match status" value="1"/>
</dbReference>
<dbReference type="Pfam" id="PF00561">
    <property type="entry name" value="Abhydrolase_1"/>
    <property type="match status" value="1"/>
</dbReference>
<evidence type="ECO:0000313" key="4">
    <source>
        <dbReference type="Proteomes" id="UP000002630"/>
    </source>
</evidence>
<name>D8LS82_ECTSI</name>
<dbReference type="InterPro" id="IPR000639">
    <property type="entry name" value="Epox_hydrolase-like"/>
</dbReference>
<proteinExistence type="predicted"/>
<dbReference type="OMA" id="LLITHDW"/>
<gene>
    <name evidence="3" type="ORF">Esi_0070_0085</name>
</gene>
<feature type="region of interest" description="Disordered" evidence="1">
    <location>
        <begin position="236"/>
        <end position="256"/>
    </location>
</feature>
<evidence type="ECO:0000313" key="3">
    <source>
        <dbReference type="EMBL" id="CBN75139.1"/>
    </source>
</evidence>
<dbReference type="Proteomes" id="UP000002630">
    <property type="component" value="Linkage Group LG26"/>
</dbReference>
<feature type="domain" description="AB hydrolase-1" evidence="2">
    <location>
        <begin position="26"/>
        <end position="127"/>
    </location>
</feature>
<dbReference type="OrthoDB" id="408373at2759"/>
<dbReference type="AlphaFoldDB" id="D8LS82"/>
<reference evidence="3 4" key="1">
    <citation type="journal article" date="2010" name="Nature">
        <title>The Ectocarpus genome and the independent evolution of multicellularity in brown algae.</title>
        <authorList>
            <person name="Cock J.M."/>
            <person name="Sterck L."/>
            <person name="Rouze P."/>
            <person name="Scornet D."/>
            <person name="Allen A.E."/>
            <person name="Amoutzias G."/>
            <person name="Anthouard V."/>
            <person name="Artiguenave F."/>
            <person name="Aury J.M."/>
            <person name="Badger J.H."/>
            <person name="Beszteri B."/>
            <person name="Billiau K."/>
            <person name="Bonnet E."/>
            <person name="Bothwell J.H."/>
            <person name="Bowler C."/>
            <person name="Boyen C."/>
            <person name="Brownlee C."/>
            <person name="Carrano C.J."/>
            <person name="Charrier B."/>
            <person name="Cho G.Y."/>
            <person name="Coelho S.M."/>
            <person name="Collen J."/>
            <person name="Corre E."/>
            <person name="Da Silva C."/>
            <person name="Delage L."/>
            <person name="Delaroque N."/>
            <person name="Dittami S.M."/>
            <person name="Doulbeau S."/>
            <person name="Elias M."/>
            <person name="Farnham G."/>
            <person name="Gachon C.M."/>
            <person name="Gschloessl B."/>
            <person name="Heesch S."/>
            <person name="Jabbari K."/>
            <person name="Jubin C."/>
            <person name="Kawai H."/>
            <person name="Kimura K."/>
            <person name="Kloareg B."/>
            <person name="Kupper F.C."/>
            <person name="Lang D."/>
            <person name="Le Bail A."/>
            <person name="Leblanc C."/>
            <person name="Lerouge P."/>
            <person name="Lohr M."/>
            <person name="Lopez P.J."/>
            <person name="Martens C."/>
            <person name="Maumus F."/>
            <person name="Michel G."/>
            <person name="Miranda-Saavedra D."/>
            <person name="Morales J."/>
            <person name="Moreau H."/>
            <person name="Motomura T."/>
            <person name="Nagasato C."/>
            <person name="Napoli C.A."/>
            <person name="Nelson D.R."/>
            <person name="Nyvall-Collen P."/>
            <person name="Peters A.F."/>
            <person name="Pommier C."/>
            <person name="Potin P."/>
            <person name="Poulain J."/>
            <person name="Quesneville H."/>
            <person name="Read B."/>
            <person name="Rensing S.A."/>
            <person name="Ritter A."/>
            <person name="Rousvoal S."/>
            <person name="Samanta M."/>
            <person name="Samson G."/>
            <person name="Schroeder D.C."/>
            <person name="Segurens B."/>
            <person name="Strittmatter M."/>
            <person name="Tonon T."/>
            <person name="Tregear J.W."/>
            <person name="Valentin K."/>
            <person name="von Dassow P."/>
            <person name="Yamagishi T."/>
            <person name="Van de Peer Y."/>
            <person name="Wincker P."/>
        </authorList>
    </citation>
    <scope>NUCLEOTIDE SEQUENCE [LARGE SCALE GENOMIC DNA]</scope>
    <source>
        <strain evidence="4">Ec32 / CCAP1310/4</strain>
    </source>
</reference>
<dbReference type="GO" id="GO:0003824">
    <property type="term" value="F:catalytic activity"/>
    <property type="evidence" value="ECO:0007669"/>
    <property type="project" value="InterPro"/>
</dbReference>
<keyword evidence="4" id="KW-1185">Reference proteome</keyword>